<dbReference type="PANTHER" id="PTHR13774">
    <property type="entry name" value="PHENAZINE BIOSYNTHESIS PROTEIN"/>
    <property type="match status" value="1"/>
</dbReference>
<dbReference type="InterPro" id="IPR003719">
    <property type="entry name" value="Phenazine_PhzF-like"/>
</dbReference>
<accession>A0A4S4A6G5</accession>
<dbReference type="RefSeq" id="WP_190234622.1">
    <property type="nucleotide sequence ID" value="NZ_SSOA01000001.1"/>
</dbReference>
<dbReference type="SUPFAM" id="SSF54506">
    <property type="entry name" value="Diaminopimelate epimerase-like"/>
    <property type="match status" value="1"/>
</dbReference>
<protein>
    <submittedName>
        <fullName evidence="3">PhzF family phenazine biosynthesis protein</fullName>
    </submittedName>
</protein>
<dbReference type="Proteomes" id="UP000310754">
    <property type="component" value="Unassembled WGS sequence"/>
</dbReference>
<dbReference type="AlphaFoldDB" id="A0A4S4A6G5"/>
<reference evidence="3 4" key="1">
    <citation type="submission" date="2019-04" db="EMBL/GenBank/DDBJ databases">
        <title>Rhizobium terrae sp. nov., isolated from a paddy soil.</title>
        <authorList>
            <person name="Lin S.-Y."/>
            <person name="Hameed A."/>
            <person name="Huang H.-I."/>
            <person name="Young C.-C."/>
        </authorList>
    </citation>
    <scope>NUCLEOTIDE SEQUENCE [LARGE SCALE GENOMIC DNA]</scope>
    <source>
        <strain evidence="3 4">CC-HIH110</strain>
    </source>
</reference>
<evidence type="ECO:0000313" key="3">
    <source>
        <dbReference type="EMBL" id="THF53566.1"/>
    </source>
</evidence>
<evidence type="ECO:0000256" key="2">
    <source>
        <dbReference type="PIRSR" id="PIRSR016184-1"/>
    </source>
</evidence>
<dbReference type="Gene3D" id="3.10.310.10">
    <property type="entry name" value="Diaminopimelate Epimerase, Chain A, domain 1"/>
    <property type="match status" value="2"/>
</dbReference>
<dbReference type="Pfam" id="PF02567">
    <property type="entry name" value="PhzC-PhzF"/>
    <property type="match status" value="1"/>
</dbReference>
<evidence type="ECO:0000313" key="4">
    <source>
        <dbReference type="Proteomes" id="UP000310754"/>
    </source>
</evidence>
<evidence type="ECO:0000256" key="1">
    <source>
        <dbReference type="ARBA" id="ARBA00008270"/>
    </source>
</evidence>
<name>A0A4S4A6G5_9HYPH</name>
<organism evidence="3 4">
    <name type="scientific">Allorhizobium terrae</name>
    <dbReference type="NCBI Taxonomy" id="1848972"/>
    <lineage>
        <taxon>Bacteria</taxon>
        <taxon>Pseudomonadati</taxon>
        <taxon>Pseudomonadota</taxon>
        <taxon>Alphaproteobacteria</taxon>
        <taxon>Hyphomicrobiales</taxon>
        <taxon>Rhizobiaceae</taxon>
        <taxon>Rhizobium/Agrobacterium group</taxon>
        <taxon>Allorhizobium</taxon>
    </lineage>
</organism>
<proteinExistence type="inferred from homology"/>
<dbReference type="GO" id="GO:0016853">
    <property type="term" value="F:isomerase activity"/>
    <property type="evidence" value="ECO:0007669"/>
    <property type="project" value="TreeGrafter"/>
</dbReference>
<dbReference type="NCBIfam" id="TIGR00654">
    <property type="entry name" value="PhzF_family"/>
    <property type="match status" value="1"/>
</dbReference>
<comment type="caution">
    <text evidence="3">The sequence shown here is derived from an EMBL/GenBank/DDBJ whole genome shotgun (WGS) entry which is preliminary data.</text>
</comment>
<dbReference type="EMBL" id="SSOA01000001">
    <property type="protein sequence ID" value="THF53566.1"/>
    <property type="molecule type" value="Genomic_DNA"/>
</dbReference>
<gene>
    <name evidence="3" type="ORF">E6C51_00085</name>
</gene>
<feature type="active site" evidence="2">
    <location>
        <position position="47"/>
    </location>
</feature>
<dbReference type="GO" id="GO:0005737">
    <property type="term" value="C:cytoplasm"/>
    <property type="evidence" value="ECO:0007669"/>
    <property type="project" value="TreeGrafter"/>
</dbReference>
<sequence>MTTIPFTTLDVFTVEPFKGNPLAVILDGRALTSLQMQAIAAEFGYSETTFVLPPKDAANTAEVRIFTPVAEIPFAGHPNVGTAIALAKQGELFGKPLTDELRFEEKAGLVNVRLTRDDTQHLIATIRAPQALSVSGALPTSQIAKAMSLQTDDIVVANHKPSFVSVGLKFIAVEVAGLDALGRARPSLDALAQLVKAHETEQTDGATFLYCRVGDDHIRARMFSPFDNVPEDPATGSASAALGAYLTQLSPVQSMTRTILVEQGVEMGRRSLITITAEKRDGQIASVDISGQAVAVMQGTITV</sequence>
<dbReference type="PANTHER" id="PTHR13774:SF32">
    <property type="entry name" value="ANTISENSE-ENHANCING SEQUENCE 1"/>
    <property type="match status" value="1"/>
</dbReference>
<keyword evidence="4" id="KW-1185">Reference proteome</keyword>
<comment type="similarity">
    <text evidence="1">Belongs to the PhzF family.</text>
</comment>
<dbReference type="PIRSF" id="PIRSF016184">
    <property type="entry name" value="PhzC_PhzF"/>
    <property type="match status" value="1"/>
</dbReference>